<evidence type="ECO:0000313" key="2">
    <source>
        <dbReference type="Proteomes" id="UP001151760"/>
    </source>
</evidence>
<dbReference type="Proteomes" id="UP001151760">
    <property type="component" value="Unassembled WGS sequence"/>
</dbReference>
<evidence type="ECO:0000313" key="1">
    <source>
        <dbReference type="EMBL" id="GJT76609.1"/>
    </source>
</evidence>
<name>A0ABQ5GN21_9ASTR</name>
<accession>A0ABQ5GN21</accession>
<comment type="caution">
    <text evidence="1">The sequence shown here is derived from an EMBL/GenBank/DDBJ whole genome shotgun (WGS) entry which is preliminary data.</text>
</comment>
<gene>
    <name evidence="1" type="ORF">Tco_1043334</name>
</gene>
<organism evidence="1 2">
    <name type="scientific">Tanacetum coccineum</name>
    <dbReference type="NCBI Taxonomy" id="301880"/>
    <lineage>
        <taxon>Eukaryota</taxon>
        <taxon>Viridiplantae</taxon>
        <taxon>Streptophyta</taxon>
        <taxon>Embryophyta</taxon>
        <taxon>Tracheophyta</taxon>
        <taxon>Spermatophyta</taxon>
        <taxon>Magnoliopsida</taxon>
        <taxon>eudicotyledons</taxon>
        <taxon>Gunneridae</taxon>
        <taxon>Pentapetalae</taxon>
        <taxon>asterids</taxon>
        <taxon>campanulids</taxon>
        <taxon>Asterales</taxon>
        <taxon>Asteraceae</taxon>
        <taxon>Asteroideae</taxon>
        <taxon>Anthemideae</taxon>
        <taxon>Anthemidinae</taxon>
        <taxon>Tanacetum</taxon>
    </lineage>
</organism>
<keyword evidence="2" id="KW-1185">Reference proteome</keyword>
<dbReference type="EMBL" id="BQNB010018638">
    <property type="protein sequence ID" value="GJT76609.1"/>
    <property type="molecule type" value="Genomic_DNA"/>
</dbReference>
<sequence>MSSKDVYSRKRIITVTSLKIMNRYDYGHLDEIKVRREDQKLYKFKEGDFPRLRLQDIEDMLLLLVQQKLTKLTMDERFDLNVALRMFTKRIVIQRRVEDLQLGVESYRKKLNLTKPDTFRSNIRNRTAYTAYSDPQGVIYKDQNNRNRLIRTDELHKFSDGTLNYVRTTLYDITSGIRMEYLLKRKWSRLDKRRARVMIQDIDKQLFQRRLMQNLEKFVGGREYGEDLKLLT</sequence>
<proteinExistence type="predicted"/>
<protein>
    <submittedName>
        <fullName evidence="1">Uncharacterized protein</fullName>
    </submittedName>
</protein>
<reference evidence="1" key="1">
    <citation type="journal article" date="2022" name="Int. J. Mol. Sci.">
        <title>Draft Genome of Tanacetum Coccineum: Genomic Comparison of Closely Related Tanacetum-Family Plants.</title>
        <authorList>
            <person name="Yamashiro T."/>
            <person name="Shiraishi A."/>
            <person name="Nakayama K."/>
            <person name="Satake H."/>
        </authorList>
    </citation>
    <scope>NUCLEOTIDE SEQUENCE</scope>
</reference>
<reference evidence="1" key="2">
    <citation type="submission" date="2022-01" db="EMBL/GenBank/DDBJ databases">
        <authorList>
            <person name="Yamashiro T."/>
            <person name="Shiraishi A."/>
            <person name="Satake H."/>
            <person name="Nakayama K."/>
        </authorList>
    </citation>
    <scope>NUCLEOTIDE SEQUENCE</scope>
</reference>